<keyword evidence="12" id="KW-0489">Methyltransferase</keyword>
<dbReference type="SUPFAM" id="SSF51621">
    <property type="entry name" value="Phosphoenolpyruvate/pyruvate domain"/>
    <property type="match status" value="1"/>
</dbReference>
<dbReference type="Proteomes" id="UP000294914">
    <property type="component" value="Unassembled WGS sequence"/>
</dbReference>
<comment type="subunit">
    <text evidence="3 8">Homodecamer; pentamer of dimers.</text>
</comment>
<dbReference type="Pfam" id="PF02548">
    <property type="entry name" value="Pantoate_transf"/>
    <property type="match status" value="1"/>
</dbReference>
<feature type="binding site" evidence="8 10">
    <location>
        <begin position="51"/>
        <end position="52"/>
    </location>
    <ligand>
        <name>3-methyl-2-oxobutanoate</name>
        <dbReference type="ChEBI" id="CHEBI:11851"/>
    </ligand>
</feature>
<feature type="active site" description="Proton acceptor" evidence="8 9">
    <location>
        <position position="187"/>
    </location>
</feature>
<comment type="subcellular location">
    <subcellularLocation>
        <location evidence="8">Cytoplasm</location>
    </subcellularLocation>
</comment>
<comment type="catalytic activity">
    <reaction evidence="8">
        <text>(6R)-5,10-methylene-5,6,7,8-tetrahydrofolate + 3-methyl-2-oxobutanoate + H2O = 2-dehydropantoate + (6S)-5,6,7,8-tetrahydrofolate</text>
        <dbReference type="Rhea" id="RHEA:11824"/>
        <dbReference type="ChEBI" id="CHEBI:11561"/>
        <dbReference type="ChEBI" id="CHEBI:11851"/>
        <dbReference type="ChEBI" id="CHEBI:15377"/>
        <dbReference type="ChEBI" id="CHEBI:15636"/>
        <dbReference type="ChEBI" id="CHEBI:57453"/>
        <dbReference type="EC" id="2.1.2.11"/>
    </reaction>
</comment>
<keyword evidence="5 8" id="KW-0808">Transferase</keyword>
<dbReference type="InterPro" id="IPR015813">
    <property type="entry name" value="Pyrv/PenolPyrv_kinase-like_dom"/>
</dbReference>
<dbReference type="RefSeq" id="WP_134083102.1">
    <property type="nucleotide sequence ID" value="NZ_SOQX01000003.1"/>
</dbReference>
<keyword evidence="8" id="KW-0963">Cytoplasm</keyword>
<reference evidence="12 13" key="1">
    <citation type="submission" date="2019-03" db="EMBL/GenBank/DDBJ databases">
        <title>Genomic Encyclopedia of Type Strains, Phase IV (KMG-IV): sequencing the most valuable type-strain genomes for metagenomic binning, comparative biology and taxonomic classification.</title>
        <authorList>
            <person name="Goeker M."/>
        </authorList>
    </citation>
    <scope>NUCLEOTIDE SEQUENCE [LARGE SCALE GENOMIC DNA]</scope>
    <source>
        <strain evidence="12 13">DSM 16326</strain>
    </source>
</reference>
<evidence type="ECO:0000313" key="12">
    <source>
        <dbReference type="EMBL" id="TDY01712.1"/>
    </source>
</evidence>
<dbReference type="GO" id="GO:0005737">
    <property type="term" value="C:cytoplasm"/>
    <property type="evidence" value="ECO:0007669"/>
    <property type="project" value="UniProtKB-SubCell"/>
</dbReference>
<dbReference type="GO" id="GO:0000287">
    <property type="term" value="F:magnesium ion binding"/>
    <property type="evidence" value="ECO:0007669"/>
    <property type="project" value="TreeGrafter"/>
</dbReference>
<dbReference type="GO" id="GO:0003864">
    <property type="term" value="F:3-methyl-2-oxobutanoate hydroxymethyltransferase activity"/>
    <property type="evidence" value="ECO:0007669"/>
    <property type="project" value="UniProtKB-UniRule"/>
</dbReference>
<evidence type="ECO:0000256" key="7">
    <source>
        <dbReference type="ARBA" id="ARBA00056497"/>
    </source>
</evidence>
<evidence type="ECO:0000256" key="8">
    <source>
        <dbReference type="HAMAP-Rule" id="MF_00156"/>
    </source>
</evidence>
<feature type="binding site" evidence="8 11">
    <location>
        <position position="120"/>
    </location>
    <ligand>
        <name>Mg(2+)</name>
        <dbReference type="ChEBI" id="CHEBI:18420"/>
    </ligand>
</feature>
<feature type="binding site" evidence="8 10">
    <location>
        <position position="90"/>
    </location>
    <ligand>
        <name>3-methyl-2-oxobutanoate</name>
        <dbReference type="ChEBI" id="CHEBI:11851"/>
    </ligand>
</feature>
<name>A0A4R8ILM9_9GAMM</name>
<evidence type="ECO:0000256" key="1">
    <source>
        <dbReference type="ARBA" id="ARBA00005033"/>
    </source>
</evidence>
<evidence type="ECO:0000256" key="4">
    <source>
        <dbReference type="ARBA" id="ARBA00022655"/>
    </source>
</evidence>
<evidence type="ECO:0000256" key="3">
    <source>
        <dbReference type="ARBA" id="ARBA00011424"/>
    </source>
</evidence>
<accession>A0A4R8ILM9</accession>
<feature type="binding site" evidence="8 10">
    <location>
        <position position="118"/>
    </location>
    <ligand>
        <name>3-methyl-2-oxobutanoate</name>
        <dbReference type="ChEBI" id="CHEBI:11851"/>
    </ligand>
</feature>
<dbReference type="GO" id="GO:0015940">
    <property type="term" value="P:pantothenate biosynthetic process"/>
    <property type="evidence" value="ECO:0007669"/>
    <property type="project" value="UniProtKB-UniRule"/>
</dbReference>
<organism evidence="12 13">
    <name type="scientific">Thiohalophilus thiocyanatoxydans</name>
    <dbReference type="NCBI Taxonomy" id="381308"/>
    <lineage>
        <taxon>Bacteria</taxon>
        <taxon>Pseudomonadati</taxon>
        <taxon>Pseudomonadota</taxon>
        <taxon>Gammaproteobacteria</taxon>
        <taxon>Thiohalomonadales</taxon>
        <taxon>Thiohalophilaceae</taxon>
        <taxon>Thiohalophilus</taxon>
    </lineage>
</organism>
<dbReference type="FunFam" id="3.20.20.60:FF:000003">
    <property type="entry name" value="3-methyl-2-oxobutanoate hydroxymethyltransferase"/>
    <property type="match status" value="1"/>
</dbReference>
<comment type="function">
    <text evidence="7 8">Catalyzes the reversible reaction in which hydroxymethyl group from 5,10-methylenetetrahydrofolate is transferred onto alpha-ketoisovalerate to form ketopantoate.</text>
</comment>
<dbReference type="PIRSF" id="PIRSF000388">
    <property type="entry name" value="Pantoate_hydroxy_MeTrfase"/>
    <property type="match status" value="1"/>
</dbReference>
<proteinExistence type="inferred from homology"/>
<comment type="cofactor">
    <cofactor evidence="8 11">
        <name>Mg(2+)</name>
        <dbReference type="ChEBI" id="CHEBI:18420"/>
    </cofactor>
    <text evidence="8 11">Binds 1 Mg(2+) ion per subunit.</text>
</comment>
<protein>
    <recommendedName>
        <fullName evidence="8">3-methyl-2-oxobutanoate hydroxymethyltransferase</fullName>
        <ecNumber evidence="8">2.1.2.11</ecNumber>
    </recommendedName>
    <alternativeName>
        <fullName evidence="8">Ketopantoate hydroxymethyltransferase</fullName>
        <shortName evidence="8">KPHMT</shortName>
    </alternativeName>
</protein>
<evidence type="ECO:0000256" key="2">
    <source>
        <dbReference type="ARBA" id="ARBA00008676"/>
    </source>
</evidence>
<evidence type="ECO:0000256" key="6">
    <source>
        <dbReference type="ARBA" id="ARBA00022723"/>
    </source>
</evidence>
<dbReference type="GO" id="GO:0008168">
    <property type="term" value="F:methyltransferase activity"/>
    <property type="evidence" value="ECO:0007669"/>
    <property type="project" value="UniProtKB-KW"/>
</dbReference>
<keyword evidence="6 8" id="KW-0479">Metal-binding</keyword>
<evidence type="ECO:0000256" key="5">
    <source>
        <dbReference type="ARBA" id="ARBA00022679"/>
    </source>
</evidence>
<dbReference type="AlphaFoldDB" id="A0A4R8ILM9"/>
<evidence type="ECO:0000256" key="11">
    <source>
        <dbReference type="PIRSR" id="PIRSR000388-3"/>
    </source>
</evidence>
<evidence type="ECO:0000256" key="9">
    <source>
        <dbReference type="PIRSR" id="PIRSR000388-1"/>
    </source>
</evidence>
<dbReference type="PANTHER" id="PTHR20881">
    <property type="entry name" value="3-METHYL-2-OXOBUTANOATE HYDROXYMETHYLTRANSFERASE"/>
    <property type="match status" value="1"/>
</dbReference>
<feature type="binding site" evidence="8 11">
    <location>
        <position position="90"/>
    </location>
    <ligand>
        <name>Mg(2+)</name>
        <dbReference type="ChEBI" id="CHEBI:18420"/>
    </ligand>
</feature>
<dbReference type="EMBL" id="SOQX01000003">
    <property type="protein sequence ID" value="TDY01712.1"/>
    <property type="molecule type" value="Genomic_DNA"/>
</dbReference>
<dbReference type="UniPathway" id="UPA00028">
    <property type="reaction ID" value="UER00003"/>
</dbReference>
<sequence length="273" mass="28784">MTQTQTTAPLDDRALRDMKQRGEKIAVLTAYDASLASQCESAGVDVLLVGDSLGMVIQGHDSTLPVSMTDMIYHTGHVARARQRALLIADMPYQSDTTDELALENGRALLAAGADMVKLEGGGALIPRVKQLVDNGVPVCGHLGLLPQSVNELGGYKVQGRDADAARRMIEDAVALEAAGAGLVVLECIPHQLAARITAAVSIPTIGIGAGAECDGQVLVIYDLLGMTPGKRPRFVKDFLAELGPGMGVNAAIAEYVRQVKAGEFPQAEHTYQ</sequence>
<dbReference type="OrthoDB" id="9781789at2"/>
<keyword evidence="8 11" id="KW-0460">Magnesium</keyword>
<keyword evidence="4 8" id="KW-0566">Pantothenate biosynthesis</keyword>
<dbReference type="InterPro" id="IPR040442">
    <property type="entry name" value="Pyrv_kinase-like_dom_sf"/>
</dbReference>
<comment type="similarity">
    <text evidence="2 8">Belongs to the PanB family.</text>
</comment>
<comment type="caution">
    <text evidence="12">The sequence shown here is derived from an EMBL/GenBank/DDBJ whole genome shotgun (WGS) entry which is preliminary data.</text>
</comment>
<dbReference type="HAMAP" id="MF_00156">
    <property type="entry name" value="PanB"/>
    <property type="match status" value="1"/>
</dbReference>
<dbReference type="Gene3D" id="3.20.20.60">
    <property type="entry name" value="Phosphoenolpyruvate-binding domains"/>
    <property type="match status" value="1"/>
</dbReference>
<dbReference type="NCBIfam" id="TIGR00222">
    <property type="entry name" value="panB"/>
    <property type="match status" value="1"/>
</dbReference>
<dbReference type="CDD" id="cd06557">
    <property type="entry name" value="KPHMT-like"/>
    <property type="match status" value="1"/>
</dbReference>
<dbReference type="NCBIfam" id="NF001452">
    <property type="entry name" value="PRK00311.1"/>
    <property type="match status" value="1"/>
</dbReference>
<feature type="binding site" evidence="8 11">
    <location>
        <position position="51"/>
    </location>
    <ligand>
        <name>Mg(2+)</name>
        <dbReference type="ChEBI" id="CHEBI:18420"/>
    </ligand>
</feature>
<gene>
    <name evidence="8" type="primary">panB</name>
    <name evidence="12" type="ORF">EDC23_1602</name>
</gene>
<keyword evidence="13" id="KW-1185">Reference proteome</keyword>
<evidence type="ECO:0000256" key="10">
    <source>
        <dbReference type="PIRSR" id="PIRSR000388-2"/>
    </source>
</evidence>
<dbReference type="PANTHER" id="PTHR20881:SF0">
    <property type="entry name" value="3-METHYL-2-OXOBUTANOATE HYDROXYMETHYLTRANSFERASE"/>
    <property type="match status" value="1"/>
</dbReference>
<comment type="pathway">
    <text evidence="1 8">Cofactor biosynthesis; (R)-pantothenate biosynthesis; (R)-pantoate from 3-methyl-2-oxobutanoate: step 1/2.</text>
</comment>
<dbReference type="InterPro" id="IPR003700">
    <property type="entry name" value="Pantoate_hydroxy_MeTrfase"/>
</dbReference>
<evidence type="ECO:0000313" key="13">
    <source>
        <dbReference type="Proteomes" id="UP000294914"/>
    </source>
</evidence>
<dbReference type="EC" id="2.1.2.11" evidence="8"/>
<dbReference type="GO" id="GO:0032259">
    <property type="term" value="P:methylation"/>
    <property type="evidence" value="ECO:0007669"/>
    <property type="project" value="UniProtKB-KW"/>
</dbReference>